<dbReference type="GeneID" id="94840990"/>
<keyword evidence="1" id="KW-0472">Membrane</keyword>
<reference evidence="2" key="1">
    <citation type="submission" date="2016-10" db="EMBL/GenBank/DDBJ databases">
        <authorList>
            <person name="Benchimol M."/>
            <person name="Almeida L.G."/>
            <person name="Vasconcelos A.T."/>
            <person name="Perreira-Neves A."/>
            <person name="Rosa I.A."/>
            <person name="Tasca T."/>
            <person name="Bogo M.R."/>
            <person name="de Souza W."/>
        </authorList>
    </citation>
    <scope>NUCLEOTIDE SEQUENCE [LARGE SCALE GENOMIC DNA]</scope>
    <source>
        <strain evidence="2">K</strain>
    </source>
</reference>
<feature type="transmembrane region" description="Helical" evidence="1">
    <location>
        <begin position="51"/>
        <end position="68"/>
    </location>
</feature>
<dbReference type="PANTHER" id="PTHR13146">
    <property type="match status" value="1"/>
</dbReference>
<evidence type="ECO:0000313" key="2">
    <source>
        <dbReference type="EMBL" id="OHT03966.1"/>
    </source>
</evidence>
<dbReference type="RefSeq" id="XP_068357102.1">
    <property type="nucleotide sequence ID" value="XM_068506286.1"/>
</dbReference>
<dbReference type="Proteomes" id="UP000179807">
    <property type="component" value="Unassembled WGS sequence"/>
</dbReference>
<feature type="transmembrane region" description="Helical" evidence="1">
    <location>
        <begin position="178"/>
        <end position="198"/>
    </location>
</feature>
<comment type="caution">
    <text evidence="2">The sequence shown here is derived from an EMBL/GenBank/DDBJ whole genome shotgun (WGS) entry which is preliminary data.</text>
</comment>
<dbReference type="EMBL" id="MLAK01000810">
    <property type="protein sequence ID" value="OHT03966.1"/>
    <property type="molecule type" value="Genomic_DNA"/>
</dbReference>
<dbReference type="AlphaFoldDB" id="A0A1J4K2K8"/>
<feature type="transmembrane region" description="Helical" evidence="1">
    <location>
        <begin position="219"/>
        <end position="241"/>
    </location>
</feature>
<organism evidence="2 3">
    <name type="scientific">Tritrichomonas foetus</name>
    <dbReference type="NCBI Taxonomy" id="1144522"/>
    <lineage>
        <taxon>Eukaryota</taxon>
        <taxon>Metamonada</taxon>
        <taxon>Parabasalia</taxon>
        <taxon>Tritrichomonadida</taxon>
        <taxon>Tritrichomonadidae</taxon>
        <taxon>Tritrichomonas</taxon>
    </lineage>
</organism>
<dbReference type="InterPro" id="IPR037185">
    <property type="entry name" value="EmrE-like"/>
</dbReference>
<name>A0A1J4K2K8_9EUKA</name>
<dbReference type="PANTHER" id="PTHR13146:SF7">
    <property type="entry name" value="INTEGRAL MEMBRANE PROTEIN DUF6 DOMAIN CONTAINING PROTEIN"/>
    <property type="match status" value="1"/>
</dbReference>
<dbReference type="VEuPathDB" id="TrichDB:TRFO_28620"/>
<evidence type="ECO:0000256" key="1">
    <source>
        <dbReference type="SAM" id="Phobius"/>
    </source>
</evidence>
<protein>
    <recommendedName>
        <fullName evidence="4">EamA domain-containing protein</fullName>
    </recommendedName>
</protein>
<keyword evidence="1" id="KW-1133">Transmembrane helix</keyword>
<evidence type="ECO:0000313" key="3">
    <source>
        <dbReference type="Proteomes" id="UP000179807"/>
    </source>
</evidence>
<feature type="transmembrane region" description="Helical" evidence="1">
    <location>
        <begin position="325"/>
        <end position="343"/>
    </location>
</feature>
<keyword evidence="3" id="KW-1185">Reference proteome</keyword>
<dbReference type="OrthoDB" id="29773at2759"/>
<keyword evidence="1" id="KW-0812">Transmembrane</keyword>
<gene>
    <name evidence="2" type="ORF">TRFO_28620</name>
</gene>
<feature type="transmembrane region" description="Helical" evidence="1">
    <location>
        <begin position="145"/>
        <end position="166"/>
    </location>
</feature>
<feature type="transmembrane region" description="Helical" evidence="1">
    <location>
        <begin position="6"/>
        <end position="30"/>
    </location>
</feature>
<feature type="transmembrane region" description="Helical" evidence="1">
    <location>
        <begin position="108"/>
        <end position="133"/>
    </location>
</feature>
<dbReference type="GO" id="GO:0016020">
    <property type="term" value="C:membrane"/>
    <property type="evidence" value="ECO:0007669"/>
    <property type="project" value="TreeGrafter"/>
</dbReference>
<accession>A0A1J4K2K8</accession>
<proteinExistence type="predicted"/>
<dbReference type="SUPFAM" id="SSF103481">
    <property type="entry name" value="Multidrug resistance efflux transporter EmrE"/>
    <property type="match status" value="1"/>
</dbReference>
<feature type="transmembrane region" description="Helical" evidence="1">
    <location>
        <begin position="261"/>
        <end position="283"/>
    </location>
</feature>
<sequence>MIPSLWISRLSICFFFLFGALCPVLNSIILKGSFPYKNQLTLNFQKPYFQLWTNYLGMCIFYVPAYLYNRFKPAPSSVVSVTYKLDILRKTAVPSICNILAQSLLNKALIYVPTTVWQVFFGFQVLFATLFAVTIRKQQLFLVDWLGLFISVAGMCFSGVAALLRGISSDSNQPISNIFFSFIILIFAHGVQAFQTILEEKLLHDEGINGATLTACEGTWGFYIMSFFVMPISSILPPTAALELYENTLESFQMIIKSWRLFGLVFGYLLTVTLFTYSGILVTEMSTAIHRNMYEMLRPLPVWILSFISYYMTESKEIGEPIDTFTILELCGFGVSILGSLIYNRVLKFPCFTYVEDEKSIRTQEKAYFHHSLSHQDESLLSEKNVNSYTVPIIEPR</sequence>
<evidence type="ECO:0008006" key="4">
    <source>
        <dbReference type="Google" id="ProtNLM"/>
    </source>
</evidence>